<dbReference type="EMBL" id="BMED01000004">
    <property type="protein sequence ID" value="GGC87475.1"/>
    <property type="molecule type" value="Genomic_DNA"/>
</dbReference>
<evidence type="ECO:0000313" key="2">
    <source>
        <dbReference type="Proteomes" id="UP000637423"/>
    </source>
</evidence>
<reference evidence="1" key="2">
    <citation type="submission" date="2020-09" db="EMBL/GenBank/DDBJ databases">
        <authorList>
            <person name="Sun Q."/>
            <person name="Zhou Y."/>
        </authorList>
    </citation>
    <scope>NUCLEOTIDE SEQUENCE</scope>
    <source>
        <strain evidence="1">CGMCC 1.10998</strain>
    </source>
</reference>
<organism evidence="1 2">
    <name type="scientific">Undibacterium terreum</name>
    <dbReference type="NCBI Taxonomy" id="1224302"/>
    <lineage>
        <taxon>Bacteria</taxon>
        <taxon>Pseudomonadati</taxon>
        <taxon>Pseudomonadota</taxon>
        <taxon>Betaproteobacteria</taxon>
        <taxon>Burkholderiales</taxon>
        <taxon>Oxalobacteraceae</taxon>
        <taxon>Undibacterium</taxon>
    </lineage>
</organism>
<dbReference type="Proteomes" id="UP000637423">
    <property type="component" value="Unassembled WGS sequence"/>
</dbReference>
<accession>A0A916XNJ6</accession>
<name>A0A916XNJ6_9BURK</name>
<gene>
    <name evidence="1" type="ORF">GCM10011396_38430</name>
</gene>
<proteinExistence type="predicted"/>
<dbReference type="AlphaFoldDB" id="A0A916XNJ6"/>
<reference evidence="1" key="1">
    <citation type="journal article" date="2014" name="Int. J. Syst. Evol. Microbiol.">
        <title>Complete genome sequence of Corynebacterium casei LMG S-19264T (=DSM 44701T), isolated from a smear-ripened cheese.</title>
        <authorList>
            <consortium name="US DOE Joint Genome Institute (JGI-PGF)"/>
            <person name="Walter F."/>
            <person name="Albersmeier A."/>
            <person name="Kalinowski J."/>
            <person name="Ruckert C."/>
        </authorList>
    </citation>
    <scope>NUCLEOTIDE SEQUENCE</scope>
    <source>
        <strain evidence="1">CGMCC 1.10998</strain>
    </source>
</reference>
<protein>
    <submittedName>
        <fullName evidence="1">Uncharacterized protein</fullName>
    </submittedName>
</protein>
<evidence type="ECO:0000313" key="1">
    <source>
        <dbReference type="EMBL" id="GGC87475.1"/>
    </source>
</evidence>
<keyword evidence="2" id="KW-1185">Reference proteome</keyword>
<sequence>MPEISEYAAFCREVGHPVALLTQMPTVQAPIGQAQPWLPVVTGNGLSAVNPATEQWLYALLFLCVAMPYGWYSLRDQQINDGIKDNKLNLAQLTSQANSLVKARDSALKAVDEIVNRQRLDPYPSQLEMMSAVADALPSDSTIREWEFTENKLRIVVFGGLETPSRADITKTLMSSGYFSEVQNLLARDNKSLSFRMVVLPKKGVTMLQDKPNAEGKDNNG</sequence>
<comment type="caution">
    <text evidence="1">The sequence shown here is derived from an EMBL/GenBank/DDBJ whole genome shotgun (WGS) entry which is preliminary data.</text>
</comment>